<dbReference type="InterPro" id="IPR036291">
    <property type="entry name" value="NAD(P)-bd_dom_sf"/>
</dbReference>
<sequence>MCIVNTSSGLTRFSYPNYAAYAIMKAIATDFGGGAVRDNQALNDMIAGNTALGRVGLPNDIGGVIVFISIFRRVKMDQCPKN</sequence>
<comment type="caution">
    <text evidence="1">The sequence shown here is derived from an EMBL/GenBank/DDBJ whole genome shotgun (WGS) entry which is preliminary data.</text>
</comment>
<dbReference type="EMBL" id="JAYGIL010000008">
    <property type="protein sequence ID" value="MEA5402896.1"/>
    <property type="molecule type" value="Genomic_DNA"/>
</dbReference>
<keyword evidence="2" id="KW-1185">Reference proteome</keyword>
<proteinExistence type="predicted"/>
<dbReference type="RefSeq" id="WP_323327896.1">
    <property type="nucleotide sequence ID" value="NZ_JAYGIL010000008.1"/>
</dbReference>
<dbReference type="Gene3D" id="3.40.50.720">
    <property type="entry name" value="NAD(P)-binding Rossmann-like Domain"/>
    <property type="match status" value="1"/>
</dbReference>
<dbReference type="SUPFAM" id="SSF51735">
    <property type="entry name" value="NAD(P)-binding Rossmann-fold domains"/>
    <property type="match status" value="1"/>
</dbReference>
<gene>
    <name evidence="1" type="ORF">VB776_08220</name>
</gene>
<organism evidence="1 2">
    <name type="scientific">Arcicella gelida</name>
    <dbReference type="NCBI Taxonomy" id="2984195"/>
    <lineage>
        <taxon>Bacteria</taxon>
        <taxon>Pseudomonadati</taxon>
        <taxon>Bacteroidota</taxon>
        <taxon>Cytophagia</taxon>
        <taxon>Cytophagales</taxon>
        <taxon>Flectobacillaceae</taxon>
        <taxon>Arcicella</taxon>
    </lineage>
</organism>
<name>A0ABU5S3C5_9BACT</name>
<evidence type="ECO:0000313" key="1">
    <source>
        <dbReference type="EMBL" id="MEA5402896.1"/>
    </source>
</evidence>
<accession>A0ABU5S3C5</accession>
<protein>
    <submittedName>
        <fullName evidence="1">Uncharacterized protein</fullName>
    </submittedName>
</protein>
<reference evidence="1 2" key="1">
    <citation type="submission" date="2023-12" db="EMBL/GenBank/DDBJ databases">
        <title>Novel species of the genus Arcicella isolated from rivers.</title>
        <authorList>
            <person name="Lu H."/>
        </authorList>
    </citation>
    <scope>NUCLEOTIDE SEQUENCE [LARGE SCALE GENOMIC DNA]</scope>
    <source>
        <strain evidence="1 2">DC2W</strain>
    </source>
</reference>
<dbReference type="Proteomes" id="UP001303899">
    <property type="component" value="Unassembled WGS sequence"/>
</dbReference>
<evidence type="ECO:0000313" key="2">
    <source>
        <dbReference type="Proteomes" id="UP001303899"/>
    </source>
</evidence>